<protein>
    <recommendedName>
        <fullName evidence="5">Tat pathway signal sequence</fullName>
    </recommendedName>
</protein>
<feature type="transmembrane region" description="Helical" evidence="2">
    <location>
        <begin position="86"/>
        <end position="108"/>
    </location>
</feature>
<keyword evidence="2" id="KW-1133">Transmembrane helix</keyword>
<keyword evidence="2" id="KW-0472">Membrane</keyword>
<keyword evidence="4" id="KW-1185">Reference proteome</keyword>
<reference evidence="3 4" key="1">
    <citation type="journal article" date="2018" name="IMA Fungus">
        <title>IMA Genome-F 9: Draft genome sequence of Annulohypoxylon stygium, Aspergillus mulundensis, Berkeleyomyces basicola (syn. Thielaviopsis basicola), Ceratocystis smalleyi, two Cercospora beticola strains, Coleophoma cylindrospora, Fusarium fracticaudum, Phialophora cf. hyalina, and Morchella septimelata.</title>
        <authorList>
            <person name="Wingfield B.D."/>
            <person name="Bills G.F."/>
            <person name="Dong Y."/>
            <person name="Huang W."/>
            <person name="Nel W.J."/>
            <person name="Swalarsk-Parry B.S."/>
            <person name="Vaghefi N."/>
            <person name="Wilken P.M."/>
            <person name="An Z."/>
            <person name="de Beer Z.W."/>
            <person name="De Vos L."/>
            <person name="Chen L."/>
            <person name="Duong T.A."/>
            <person name="Gao Y."/>
            <person name="Hammerbacher A."/>
            <person name="Kikkert J.R."/>
            <person name="Li Y."/>
            <person name="Li H."/>
            <person name="Li K."/>
            <person name="Li Q."/>
            <person name="Liu X."/>
            <person name="Ma X."/>
            <person name="Naidoo K."/>
            <person name="Pethybridge S.J."/>
            <person name="Sun J."/>
            <person name="Steenkamp E.T."/>
            <person name="van der Nest M.A."/>
            <person name="van Wyk S."/>
            <person name="Wingfield M.J."/>
            <person name="Xiong C."/>
            <person name="Yue Q."/>
            <person name="Zhang X."/>
        </authorList>
    </citation>
    <scope>NUCLEOTIDE SEQUENCE [LARGE SCALE GENOMIC DNA]</scope>
    <source>
        <strain evidence="3 4">BP5796</strain>
    </source>
</reference>
<organism evidence="3 4">
    <name type="scientific">Coleophoma crateriformis</name>
    <dbReference type="NCBI Taxonomy" id="565419"/>
    <lineage>
        <taxon>Eukaryota</taxon>
        <taxon>Fungi</taxon>
        <taxon>Dikarya</taxon>
        <taxon>Ascomycota</taxon>
        <taxon>Pezizomycotina</taxon>
        <taxon>Leotiomycetes</taxon>
        <taxon>Helotiales</taxon>
        <taxon>Dermateaceae</taxon>
        <taxon>Coleophoma</taxon>
    </lineage>
</organism>
<dbReference type="AlphaFoldDB" id="A0A3D8SMV5"/>
<feature type="region of interest" description="Disordered" evidence="1">
    <location>
        <begin position="1"/>
        <end position="62"/>
    </location>
</feature>
<dbReference type="OrthoDB" id="5296155at2759"/>
<gene>
    <name evidence="3" type="ORF">BP5796_03334</name>
</gene>
<evidence type="ECO:0000256" key="2">
    <source>
        <dbReference type="SAM" id="Phobius"/>
    </source>
</evidence>
<keyword evidence="2" id="KW-0812">Transmembrane</keyword>
<dbReference type="EMBL" id="PDLN01000004">
    <property type="protein sequence ID" value="RDW87640.1"/>
    <property type="molecule type" value="Genomic_DNA"/>
</dbReference>
<evidence type="ECO:0000256" key="1">
    <source>
        <dbReference type="SAM" id="MobiDB-lite"/>
    </source>
</evidence>
<name>A0A3D8SMV5_9HELO</name>
<dbReference type="Proteomes" id="UP000256328">
    <property type="component" value="Unassembled WGS sequence"/>
</dbReference>
<proteinExistence type="predicted"/>
<comment type="caution">
    <text evidence="3">The sequence shown here is derived from an EMBL/GenBank/DDBJ whole genome shotgun (WGS) entry which is preliminary data.</text>
</comment>
<accession>A0A3D8SMV5</accession>
<evidence type="ECO:0000313" key="3">
    <source>
        <dbReference type="EMBL" id="RDW87640.1"/>
    </source>
</evidence>
<sequence length="331" mass="35681">MFDHRAAPTAALPAIQEDASDLQAPPVPSRAPGRSKFSDDSNVTPPPAYDSKTPLYRNVSNQPGDEKLAALKNYKQVAKRGGWRRLALVLLLILLFIVALGVGLGIGLSRDKSKASSGDSSGGAVMQTPMVNTTFPAGSYNIETYLATANTNCTSNSATWRCYPYMTYPQSHTESAANFTWIIDYVVGNDSYMISSTDNIFSIVFSNQSLELKDAGLATEHYSFQMATQKAVIPSAALTSENIAATCYFNQTIFNAMLYTKMAKTYSSTSRTGSTESKTFAPWPYAVRVEQIAQSGPRTPSCLDASGISLGDFSLSEAGDPCDCLYMNTGT</sequence>
<evidence type="ECO:0000313" key="4">
    <source>
        <dbReference type="Proteomes" id="UP000256328"/>
    </source>
</evidence>
<evidence type="ECO:0008006" key="5">
    <source>
        <dbReference type="Google" id="ProtNLM"/>
    </source>
</evidence>